<accession>A0A9N9XP21</accession>
<proteinExistence type="inferred from homology"/>
<evidence type="ECO:0000256" key="1">
    <source>
        <dbReference type="ARBA" id="ARBA00004123"/>
    </source>
</evidence>
<evidence type="ECO:0000256" key="3">
    <source>
        <dbReference type="ARBA" id="ARBA00023125"/>
    </source>
</evidence>
<dbReference type="InterPro" id="IPR052287">
    <property type="entry name" value="NHEJ_factor"/>
</dbReference>
<keyword evidence="5" id="KW-0539">Nucleus</keyword>
<evidence type="ECO:0000256" key="4">
    <source>
        <dbReference type="ARBA" id="ARBA00023204"/>
    </source>
</evidence>
<gene>
    <name evidence="9" type="ORF">PHYEVI_LOCUS2905</name>
</gene>
<dbReference type="GO" id="GO:0032807">
    <property type="term" value="C:DNA ligase IV complex"/>
    <property type="evidence" value="ECO:0007669"/>
    <property type="project" value="TreeGrafter"/>
</dbReference>
<dbReference type="InterPro" id="IPR015381">
    <property type="entry name" value="XLF-like_N"/>
</dbReference>
<dbReference type="InterPro" id="IPR038051">
    <property type="entry name" value="XRCC4-like_N_sf"/>
</dbReference>
<evidence type="ECO:0000259" key="8">
    <source>
        <dbReference type="Pfam" id="PF09302"/>
    </source>
</evidence>
<organism evidence="9 10">
    <name type="scientific">Phyllotreta striolata</name>
    <name type="common">Striped flea beetle</name>
    <name type="synonym">Crioceris striolata</name>
    <dbReference type="NCBI Taxonomy" id="444603"/>
    <lineage>
        <taxon>Eukaryota</taxon>
        <taxon>Metazoa</taxon>
        <taxon>Ecdysozoa</taxon>
        <taxon>Arthropoda</taxon>
        <taxon>Hexapoda</taxon>
        <taxon>Insecta</taxon>
        <taxon>Pterygota</taxon>
        <taxon>Neoptera</taxon>
        <taxon>Endopterygota</taxon>
        <taxon>Coleoptera</taxon>
        <taxon>Polyphaga</taxon>
        <taxon>Cucujiformia</taxon>
        <taxon>Chrysomeloidea</taxon>
        <taxon>Chrysomelidae</taxon>
        <taxon>Galerucinae</taxon>
        <taxon>Alticini</taxon>
        <taxon>Phyllotreta</taxon>
    </lineage>
</organism>
<dbReference type="EMBL" id="OU900105">
    <property type="protein sequence ID" value="CAG9856484.1"/>
    <property type="molecule type" value="Genomic_DNA"/>
</dbReference>
<keyword evidence="3" id="KW-0238">DNA-binding</keyword>
<dbReference type="GO" id="GO:0006303">
    <property type="term" value="P:double-strand break repair via nonhomologous end joining"/>
    <property type="evidence" value="ECO:0007669"/>
    <property type="project" value="TreeGrafter"/>
</dbReference>
<dbReference type="PANTHER" id="PTHR32235">
    <property type="entry name" value="NON-HOMOLOGOUS END-JOINING FACTOR 1"/>
    <property type="match status" value="1"/>
</dbReference>
<keyword evidence="2" id="KW-0227">DNA damage</keyword>
<comment type="similarity">
    <text evidence="6">Belongs to the XRCC4-XLF family. XLF subfamily.</text>
</comment>
<keyword evidence="10" id="KW-1185">Reference proteome</keyword>
<dbReference type="AlphaFoldDB" id="A0A9N9XP21"/>
<evidence type="ECO:0000256" key="2">
    <source>
        <dbReference type="ARBA" id="ARBA00022763"/>
    </source>
</evidence>
<evidence type="ECO:0000256" key="7">
    <source>
        <dbReference type="ARBA" id="ARBA00044529"/>
    </source>
</evidence>
<comment type="subcellular location">
    <subcellularLocation>
        <location evidence="1">Nucleus</location>
    </subcellularLocation>
</comment>
<keyword evidence="4" id="KW-0234">DNA repair</keyword>
<dbReference type="PANTHER" id="PTHR32235:SF1">
    <property type="entry name" value="NON-HOMOLOGOUS END-JOINING FACTOR 1"/>
    <property type="match status" value="1"/>
</dbReference>
<dbReference type="Gene3D" id="2.170.210.10">
    <property type="entry name" value="DNA double-strand break repair and VJ recombination XRCC4, N-terminal"/>
    <property type="match status" value="1"/>
</dbReference>
<name>A0A9N9XP21_PHYSR</name>
<dbReference type="OrthoDB" id="2155935at2759"/>
<feature type="domain" description="XLF-like N-terminal" evidence="8">
    <location>
        <begin position="1"/>
        <end position="109"/>
    </location>
</feature>
<evidence type="ECO:0000256" key="6">
    <source>
        <dbReference type="ARBA" id="ARBA00025747"/>
    </source>
</evidence>
<evidence type="ECO:0000256" key="5">
    <source>
        <dbReference type="ARBA" id="ARBA00023242"/>
    </source>
</evidence>
<dbReference type="Proteomes" id="UP001153712">
    <property type="component" value="Chromosome 12"/>
</dbReference>
<evidence type="ECO:0000313" key="10">
    <source>
        <dbReference type="Proteomes" id="UP001153712"/>
    </source>
</evidence>
<reference evidence="9" key="1">
    <citation type="submission" date="2022-01" db="EMBL/GenBank/DDBJ databases">
        <authorList>
            <person name="King R."/>
        </authorList>
    </citation>
    <scope>NUCLEOTIDE SEQUENCE</scope>
</reference>
<sequence>MWKTIILDNNVYLLKHKEIGNIYEISLTNLAQIWFCKVSGDVIYKIFQECNPIVEIKQDEALKQVFELLKDTDKSEIKISILDSSAKLCIASDLSECVDAKFKIKFEVELQKAEAELLREGLIVPLIQTVILLEKRQNMMKNLLIKKDRELEEYRIEKGTITRGDLTTEKFSSESLVSSSNNLLLNVLENVEEIIGKTYGKIEEKVTEVEVEPWNKVKRKRKVYSKETAAKAQYSIYNRKK</sequence>
<dbReference type="GO" id="GO:0045027">
    <property type="term" value="F:DNA end binding"/>
    <property type="evidence" value="ECO:0007669"/>
    <property type="project" value="TreeGrafter"/>
</dbReference>
<evidence type="ECO:0000313" key="9">
    <source>
        <dbReference type="EMBL" id="CAG9856484.1"/>
    </source>
</evidence>
<protein>
    <recommendedName>
        <fullName evidence="7">Non-homologous end-joining factor 1</fullName>
    </recommendedName>
</protein>
<dbReference type="Gene3D" id="1.10.287.450">
    <property type="entry name" value="Helix hairpin bin"/>
    <property type="match status" value="1"/>
</dbReference>
<dbReference type="Pfam" id="PF09302">
    <property type="entry name" value="XLF"/>
    <property type="match status" value="1"/>
</dbReference>
<dbReference type="CDD" id="cd22285">
    <property type="entry name" value="HD_XLF_N"/>
    <property type="match status" value="1"/>
</dbReference>